<dbReference type="InterPro" id="IPR003673">
    <property type="entry name" value="CoA-Trfase_fam_III"/>
</dbReference>
<dbReference type="Pfam" id="PF02515">
    <property type="entry name" value="CoA_transf_3"/>
    <property type="match status" value="1"/>
</dbReference>
<dbReference type="SUPFAM" id="SSF89796">
    <property type="entry name" value="CoA-transferase family III (CaiB/BaiF)"/>
    <property type="match status" value="2"/>
</dbReference>
<evidence type="ECO:0000313" key="1">
    <source>
        <dbReference type="EMBL" id="NYI66059.1"/>
    </source>
</evidence>
<protein>
    <submittedName>
        <fullName evidence="1">Crotonobetainyl-CoA:carnitine CoA-transferase CaiB-like acyl-CoA transferase</fullName>
    </submittedName>
</protein>
<gene>
    <name evidence="1" type="ORF">BJY26_000365</name>
</gene>
<reference evidence="1 2" key="1">
    <citation type="submission" date="2020-07" db="EMBL/GenBank/DDBJ databases">
        <title>Sequencing the genomes of 1000 actinobacteria strains.</title>
        <authorList>
            <person name="Klenk H.-P."/>
        </authorList>
    </citation>
    <scope>NUCLEOTIDE SEQUENCE [LARGE SCALE GENOMIC DNA]</scope>
    <source>
        <strain evidence="1 2">DSM 26341</strain>
    </source>
</reference>
<evidence type="ECO:0000313" key="2">
    <source>
        <dbReference type="Proteomes" id="UP000539111"/>
    </source>
</evidence>
<dbReference type="RefSeq" id="WP_179425163.1">
    <property type="nucleotide sequence ID" value="NZ_JACBZP010000001.1"/>
</dbReference>
<dbReference type="Proteomes" id="UP000539111">
    <property type="component" value="Unassembled WGS sequence"/>
</dbReference>
<accession>A0A7Z0A7W3</accession>
<dbReference type="InterPro" id="IPR050509">
    <property type="entry name" value="CoA-transferase_III"/>
</dbReference>
<keyword evidence="1" id="KW-0808">Transferase</keyword>
<dbReference type="PANTHER" id="PTHR48228:SF4">
    <property type="entry name" value="BLR3030 PROTEIN"/>
    <property type="match status" value="1"/>
</dbReference>
<dbReference type="GO" id="GO:0016740">
    <property type="term" value="F:transferase activity"/>
    <property type="evidence" value="ECO:0007669"/>
    <property type="project" value="UniProtKB-KW"/>
</dbReference>
<dbReference type="EMBL" id="JACBZP010000001">
    <property type="protein sequence ID" value="NYI66059.1"/>
    <property type="molecule type" value="Genomic_DNA"/>
</dbReference>
<comment type="caution">
    <text evidence="1">The sequence shown here is derived from an EMBL/GenBank/DDBJ whole genome shotgun (WGS) entry which is preliminary data.</text>
</comment>
<dbReference type="InterPro" id="IPR023606">
    <property type="entry name" value="CoA-Trfase_III_dom_1_sf"/>
</dbReference>
<keyword evidence="2" id="KW-1185">Reference proteome</keyword>
<dbReference type="AlphaFoldDB" id="A0A7Z0A7W3"/>
<proteinExistence type="predicted"/>
<dbReference type="PANTHER" id="PTHR48228">
    <property type="entry name" value="SUCCINYL-COA--D-CITRAMALATE COA-TRANSFERASE"/>
    <property type="match status" value="1"/>
</dbReference>
<organism evidence="1 2">
    <name type="scientific">Spelaeicoccus albus</name>
    <dbReference type="NCBI Taxonomy" id="1280376"/>
    <lineage>
        <taxon>Bacteria</taxon>
        <taxon>Bacillati</taxon>
        <taxon>Actinomycetota</taxon>
        <taxon>Actinomycetes</taxon>
        <taxon>Micrococcales</taxon>
        <taxon>Brevibacteriaceae</taxon>
        <taxon>Spelaeicoccus</taxon>
    </lineage>
</organism>
<sequence>MVNRILEEFEREAAARGAAPSVEFADGCVDSGPGAALPSNLPVMELASGASAAAGYAAAMLAAARNRAAPPAVRVDPLSVAAAFRCERLMQVGGAVTEPFADLSGFFRARDGWVRTHGNYPHHRRRLLAALELPSGAGRHDAEARIARLGAADIESAVRDAGGIAVAVRTEHEWRRSEEYTALAGVPMTEVRRLGHAPQRLLSHGMGAPAAGLRVLDLTRVIAGPVAGRTLAWLGAEVLRVDSPGLPELRLQHLATGAGKRSTLLDLRAPEDRCRFDHLVGEADVVLLGYRTAALTRLGLEPGELADRNPGLVIGRLSAWGDAGPRAGERGFDSIVQAASGIAWRESDGEVPGTMPAQALDHASGYLLAAGVLAAVTRQLSEGDSWRVDCRLARTAQWLLESTPQRLAETGPHWDFASRLAGVDTPSGRLEMVRPAVRVAGVPDEFTGCGREWGADPPRWARDE</sequence>
<dbReference type="Gene3D" id="3.40.50.10540">
    <property type="entry name" value="Crotonobetainyl-coa:carnitine coa-transferase, domain 1"/>
    <property type="match status" value="1"/>
</dbReference>
<name>A0A7Z0A7W3_9MICO</name>